<evidence type="ECO:0000259" key="20">
    <source>
        <dbReference type="PROSITE" id="PS51195"/>
    </source>
</evidence>
<organism evidence="21 22">
    <name type="scientific">Monilinia fructicola</name>
    <name type="common">Brown rot fungus</name>
    <name type="synonym">Ciboria fructicola</name>
    <dbReference type="NCBI Taxonomy" id="38448"/>
    <lineage>
        <taxon>Eukaryota</taxon>
        <taxon>Fungi</taxon>
        <taxon>Dikarya</taxon>
        <taxon>Ascomycota</taxon>
        <taxon>Pezizomycotina</taxon>
        <taxon>Leotiomycetes</taxon>
        <taxon>Helotiales</taxon>
        <taxon>Sclerotiniaceae</taxon>
        <taxon>Monilinia</taxon>
    </lineage>
</organism>
<evidence type="ECO:0000256" key="11">
    <source>
        <dbReference type="ARBA" id="ARBA00024397"/>
    </source>
</evidence>
<dbReference type="GO" id="GO:0016787">
    <property type="term" value="F:hydrolase activity"/>
    <property type="evidence" value="ECO:0007669"/>
    <property type="project" value="UniProtKB-KW"/>
</dbReference>
<dbReference type="Pfam" id="PF00271">
    <property type="entry name" value="Helicase_C"/>
    <property type="match status" value="1"/>
</dbReference>
<keyword evidence="7 16" id="KW-0067">ATP-binding</keyword>
<dbReference type="Pfam" id="PF00270">
    <property type="entry name" value="DEAD"/>
    <property type="match status" value="1"/>
</dbReference>
<dbReference type="EMBL" id="VICG01000002">
    <property type="protein sequence ID" value="KAA8575387.1"/>
    <property type="molecule type" value="Genomic_DNA"/>
</dbReference>
<evidence type="ECO:0000256" key="12">
    <source>
        <dbReference type="ARBA" id="ARBA00024405"/>
    </source>
</evidence>
<feature type="domain" description="Helicase ATP-binding" evidence="18">
    <location>
        <begin position="213"/>
        <end position="404"/>
    </location>
</feature>
<feature type="compositionally biased region" description="Gly residues" evidence="17">
    <location>
        <begin position="580"/>
        <end position="598"/>
    </location>
</feature>
<dbReference type="SUPFAM" id="SSF52540">
    <property type="entry name" value="P-loop containing nucleoside triphosphate hydrolases"/>
    <property type="match status" value="1"/>
</dbReference>
<dbReference type="GO" id="GO:0005524">
    <property type="term" value="F:ATP binding"/>
    <property type="evidence" value="ECO:0007669"/>
    <property type="project" value="UniProtKB-KW"/>
</dbReference>
<dbReference type="VEuPathDB" id="FungiDB:MFRU_002g01170"/>
<protein>
    <recommendedName>
        <fullName evidence="11">ATP-dependent RNA helicase DED1</fullName>
        <ecNumber evidence="1">3.6.4.13</ecNumber>
    </recommendedName>
    <alternativeName>
        <fullName evidence="12">ATP-dependent RNA helicase ded1</fullName>
    </alternativeName>
</protein>
<evidence type="ECO:0000313" key="22">
    <source>
        <dbReference type="Proteomes" id="UP000322873"/>
    </source>
</evidence>
<keyword evidence="2" id="KW-0963">Cytoplasm</keyword>
<dbReference type="InterPro" id="IPR014001">
    <property type="entry name" value="Helicase_ATP-bd"/>
</dbReference>
<dbReference type="SMART" id="SM00487">
    <property type="entry name" value="DEXDc"/>
    <property type="match status" value="1"/>
</dbReference>
<evidence type="ECO:0000256" key="7">
    <source>
        <dbReference type="ARBA" id="ARBA00022840"/>
    </source>
</evidence>
<dbReference type="CDD" id="cd18787">
    <property type="entry name" value="SF2_C_DEAD"/>
    <property type="match status" value="1"/>
</dbReference>
<dbReference type="Gene3D" id="3.40.50.300">
    <property type="entry name" value="P-loop containing nucleotide triphosphate hydrolases"/>
    <property type="match status" value="2"/>
</dbReference>
<dbReference type="EC" id="3.6.4.13" evidence="1"/>
<keyword evidence="5 16" id="KW-0378">Hydrolase</keyword>
<dbReference type="GO" id="GO:0003723">
    <property type="term" value="F:RNA binding"/>
    <property type="evidence" value="ECO:0007669"/>
    <property type="project" value="UniProtKB-KW"/>
</dbReference>
<dbReference type="FunFam" id="3.40.50.300:FF:000160">
    <property type="entry name" value="ATP-dependent RNA helicase DDX3X"/>
    <property type="match status" value="1"/>
</dbReference>
<dbReference type="GO" id="GO:0003743">
    <property type="term" value="F:translation initiation factor activity"/>
    <property type="evidence" value="ECO:0007669"/>
    <property type="project" value="UniProtKB-KW"/>
</dbReference>
<proteinExistence type="inferred from homology"/>
<keyword evidence="8" id="KW-0694">RNA-binding</keyword>
<keyword evidence="6 16" id="KW-0347">Helicase</keyword>
<evidence type="ECO:0000256" key="9">
    <source>
        <dbReference type="ARBA" id="ARBA00022917"/>
    </source>
</evidence>
<feature type="domain" description="DEAD-box RNA helicase Q" evidence="20">
    <location>
        <begin position="182"/>
        <end position="210"/>
    </location>
</feature>
<evidence type="ECO:0000256" key="5">
    <source>
        <dbReference type="ARBA" id="ARBA00022801"/>
    </source>
</evidence>
<feature type="compositionally biased region" description="Low complexity" evidence="17">
    <location>
        <begin position="1"/>
        <end position="15"/>
    </location>
</feature>
<evidence type="ECO:0000256" key="10">
    <source>
        <dbReference type="ARBA" id="ARBA00024358"/>
    </source>
</evidence>
<feature type="compositionally biased region" description="Gly residues" evidence="17">
    <location>
        <begin position="103"/>
        <end position="126"/>
    </location>
</feature>
<reference evidence="21 22" key="1">
    <citation type="submission" date="2019-06" db="EMBL/GenBank/DDBJ databases">
        <title>Genome Sequence of the Brown Rot Fungal Pathogen Monilinia fructicola.</title>
        <authorList>
            <person name="De Miccolis Angelini R.M."/>
            <person name="Landi L."/>
            <person name="Abate D."/>
            <person name="Pollastro S."/>
            <person name="Romanazzi G."/>
            <person name="Faretra F."/>
        </authorList>
    </citation>
    <scope>NUCLEOTIDE SEQUENCE [LARGE SCALE GENOMIC DNA]</scope>
    <source>
        <strain evidence="21 22">Mfrc123</strain>
    </source>
</reference>
<dbReference type="InterPro" id="IPR011545">
    <property type="entry name" value="DEAD/DEAH_box_helicase_dom"/>
</dbReference>
<sequence>MADQLNMNGLNLNGGEPRSYIPPHMRGKAGGPPPGPPANLNGSAWAPQGNGYANGPRPAGGDSWANAPDFTPRGNGAPRGGNNWNQSGPQNFNKNAYGNPAAGSGGPGGPGGAGSGAGQARGGGDGQWRDGKHIAGPANARLERELFGIADDPTKQQTGINFEKYDDIPVEASGQDVPEPVLTFTNPPLDDHLIKNIELAHYKVPTPVQKYSIPIVMGGRDLMACAQTGSGKTGGFLFPILSQAFQTGPSPVPANAAGNFGRTRKAYPTSLILAPTRELVSQIYDESRKFAYRSWVRPCVVYGGADIGSQLRQMERGCDLLVATPGRLVDLIERGRISLQNIKYLVLDEADRMLDMGFEPQIRRIVEGEDMPGVQNRQTLMFSATFPRDIQMLARDFLKDYVFLSVGRVGSTSENITQKIEYVEDIDKRSVLLDILHTHGAGLTLIFVETKRMADSLSDFLINQNFPATSIHGDRTQRERERALEMFKMGRCPILVATAVAARGLDVPNVTHVVNYDLPTDIDDYVHRIGRTGRAGNTGISTAFFNRGNRGVVRDLIELLKEANQEIPAFLENIAREGSGFGGGRGGRSGGRGRGGGANRDFRKFGGGGFGGGQSGGFGGPPQASYGGGASYGAPPPASYGPPPGQYGGGGGYGGGGYGNPSAGGSQSWCVLQISMSFVPLIDITNFFYFLTFPYSPASHLLCIDLFCDFFDFPVAVSTIEVFFCILR</sequence>
<feature type="compositionally biased region" description="Low complexity" evidence="17">
    <location>
        <begin position="72"/>
        <end position="85"/>
    </location>
</feature>
<feature type="domain" description="Helicase C-terminal" evidence="19">
    <location>
        <begin position="415"/>
        <end position="575"/>
    </location>
</feature>
<evidence type="ECO:0000256" key="4">
    <source>
        <dbReference type="ARBA" id="ARBA00022741"/>
    </source>
</evidence>
<dbReference type="InterPro" id="IPR000629">
    <property type="entry name" value="RNA-helicase_DEAD-box_CS"/>
</dbReference>
<evidence type="ECO:0000256" key="17">
    <source>
        <dbReference type="SAM" id="MobiDB-lite"/>
    </source>
</evidence>
<comment type="function">
    <text evidence="13">ATP-binding RNA helicase involved in translation initiation. Remodels RNA in response to ADP and ATP concentrations by facilitating disruption, but also formation of RNA duplexes.</text>
</comment>
<dbReference type="FunFam" id="3.40.50.300:FF:000008">
    <property type="entry name" value="ATP-dependent RNA helicase RhlB"/>
    <property type="match status" value="1"/>
</dbReference>
<dbReference type="InterPro" id="IPR001650">
    <property type="entry name" value="Helicase_C-like"/>
</dbReference>
<keyword evidence="3" id="KW-0396">Initiation factor</keyword>
<evidence type="ECO:0000256" key="6">
    <source>
        <dbReference type="ARBA" id="ARBA00022806"/>
    </source>
</evidence>
<dbReference type="InterPro" id="IPR027417">
    <property type="entry name" value="P-loop_NTPase"/>
</dbReference>
<dbReference type="SMART" id="SM00490">
    <property type="entry name" value="HELICc"/>
    <property type="match status" value="1"/>
</dbReference>
<feature type="region of interest" description="Disordered" evidence="17">
    <location>
        <begin position="580"/>
        <end position="606"/>
    </location>
</feature>
<evidence type="ECO:0000256" key="13">
    <source>
        <dbReference type="ARBA" id="ARBA00025161"/>
    </source>
</evidence>
<evidence type="ECO:0000259" key="18">
    <source>
        <dbReference type="PROSITE" id="PS51192"/>
    </source>
</evidence>
<evidence type="ECO:0000256" key="1">
    <source>
        <dbReference type="ARBA" id="ARBA00012552"/>
    </source>
</evidence>
<feature type="region of interest" description="Disordered" evidence="17">
    <location>
        <begin position="1"/>
        <end position="133"/>
    </location>
</feature>
<keyword evidence="22" id="KW-1185">Reference proteome</keyword>
<feature type="short sequence motif" description="Q motif" evidence="15">
    <location>
        <begin position="182"/>
        <end position="210"/>
    </location>
</feature>
<evidence type="ECO:0000256" key="14">
    <source>
        <dbReference type="ARBA" id="ARBA00047984"/>
    </source>
</evidence>
<dbReference type="AlphaFoldDB" id="A0A5M9K3N3"/>
<evidence type="ECO:0000256" key="8">
    <source>
        <dbReference type="ARBA" id="ARBA00022884"/>
    </source>
</evidence>
<evidence type="ECO:0000256" key="2">
    <source>
        <dbReference type="ARBA" id="ARBA00022490"/>
    </source>
</evidence>
<dbReference type="InterPro" id="IPR014014">
    <property type="entry name" value="RNA_helicase_DEAD_Q_motif"/>
</dbReference>
<dbReference type="PROSITE" id="PS51195">
    <property type="entry name" value="Q_MOTIF"/>
    <property type="match status" value="1"/>
</dbReference>
<evidence type="ECO:0000256" key="16">
    <source>
        <dbReference type="RuleBase" id="RU000492"/>
    </source>
</evidence>
<dbReference type="PROSITE" id="PS51192">
    <property type="entry name" value="HELICASE_ATP_BIND_1"/>
    <property type="match status" value="1"/>
</dbReference>
<comment type="caution">
    <text evidence="21">The sequence shown here is derived from an EMBL/GenBank/DDBJ whole genome shotgun (WGS) entry which is preliminary data.</text>
</comment>
<name>A0A5M9K3N3_MONFR</name>
<feature type="compositionally biased region" description="Polar residues" evidence="17">
    <location>
        <begin position="86"/>
        <end position="96"/>
    </location>
</feature>
<comment type="catalytic activity">
    <reaction evidence="14">
        <text>ATP + H2O = ADP + phosphate + H(+)</text>
        <dbReference type="Rhea" id="RHEA:13065"/>
        <dbReference type="ChEBI" id="CHEBI:15377"/>
        <dbReference type="ChEBI" id="CHEBI:15378"/>
        <dbReference type="ChEBI" id="CHEBI:30616"/>
        <dbReference type="ChEBI" id="CHEBI:43474"/>
        <dbReference type="ChEBI" id="CHEBI:456216"/>
        <dbReference type="EC" id="3.6.4.13"/>
    </reaction>
</comment>
<dbReference type="Proteomes" id="UP000322873">
    <property type="component" value="Unassembled WGS sequence"/>
</dbReference>
<gene>
    <name evidence="21" type="ORF">EYC84_004556</name>
</gene>
<evidence type="ECO:0000256" key="15">
    <source>
        <dbReference type="PROSITE-ProRule" id="PRU00552"/>
    </source>
</evidence>
<keyword evidence="9" id="KW-0648">Protein biosynthesis</keyword>
<dbReference type="PANTHER" id="PTHR47958">
    <property type="entry name" value="ATP-DEPENDENT RNA HELICASE DBP3"/>
    <property type="match status" value="1"/>
</dbReference>
<dbReference type="PROSITE" id="PS51194">
    <property type="entry name" value="HELICASE_CTER"/>
    <property type="match status" value="1"/>
</dbReference>
<evidence type="ECO:0000313" key="21">
    <source>
        <dbReference type="EMBL" id="KAA8575387.1"/>
    </source>
</evidence>
<dbReference type="PROSITE" id="PS00039">
    <property type="entry name" value="DEAD_ATP_HELICASE"/>
    <property type="match status" value="1"/>
</dbReference>
<evidence type="ECO:0000259" key="19">
    <source>
        <dbReference type="PROSITE" id="PS51194"/>
    </source>
</evidence>
<accession>A0A5M9K3N3</accession>
<evidence type="ECO:0000256" key="3">
    <source>
        <dbReference type="ARBA" id="ARBA00022540"/>
    </source>
</evidence>
<comment type="similarity">
    <text evidence="10">Belongs to the DEAD box helicase family. DDX3/DED1 subfamily.</text>
</comment>
<dbReference type="GO" id="GO:0003724">
    <property type="term" value="F:RNA helicase activity"/>
    <property type="evidence" value="ECO:0007669"/>
    <property type="project" value="UniProtKB-EC"/>
</dbReference>
<keyword evidence="4 16" id="KW-0547">Nucleotide-binding</keyword>